<dbReference type="Pfam" id="PF13456">
    <property type="entry name" value="RVT_3"/>
    <property type="match status" value="1"/>
</dbReference>
<dbReference type="AlphaFoldDB" id="A0AAQ3JNY3"/>
<dbReference type="EMBL" id="CP136890">
    <property type="protein sequence ID" value="WOK93177.1"/>
    <property type="molecule type" value="Genomic_DNA"/>
</dbReference>
<keyword evidence="3" id="KW-1185">Reference proteome</keyword>
<dbReference type="SUPFAM" id="SSF53098">
    <property type="entry name" value="Ribonuclease H-like"/>
    <property type="match status" value="1"/>
</dbReference>
<dbReference type="Proteomes" id="UP001327560">
    <property type="component" value="Chromosome 1"/>
</dbReference>
<dbReference type="InterPro" id="IPR002156">
    <property type="entry name" value="RNaseH_domain"/>
</dbReference>
<dbReference type="GO" id="GO:0003676">
    <property type="term" value="F:nucleic acid binding"/>
    <property type="evidence" value="ECO:0007669"/>
    <property type="project" value="InterPro"/>
</dbReference>
<sequence length="136" mass="15630">MEVMDYMKEAKSKSRDVNMIVTNLDEELEGNFTVYCDVAWCKYGDAGYGFVVLDRNNDRIFCCGCKDRAESPLMAGTLAIWYGLDNARKKGMKQLTVRSDCLRIVRILGWDFQAPWKISMLVNKIKKLTDIIEVVK</sequence>
<name>A0AAQ3JNY3_9LILI</name>
<dbReference type="GO" id="GO:0004523">
    <property type="term" value="F:RNA-DNA hybrid ribonuclease activity"/>
    <property type="evidence" value="ECO:0007669"/>
    <property type="project" value="InterPro"/>
</dbReference>
<evidence type="ECO:0000259" key="1">
    <source>
        <dbReference type="Pfam" id="PF13456"/>
    </source>
</evidence>
<feature type="domain" description="RNase H type-1" evidence="1">
    <location>
        <begin position="36"/>
        <end position="132"/>
    </location>
</feature>
<reference evidence="2 3" key="1">
    <citation type="submission" date="2023-10" db="EMBL/GenBank/DDBJ databases">
        <title>Chromosome-scale genome assembly provides insights into flower coloration mechanisms of Canna indica.</title>
        <authorList>
            <person name="Li C."/>
        </authorList>
    </citation>
    <scope>NUCLEOTIDE SEQUENCE [LARGE SCALE GENOMIC DNA]</scope>
    <source>
        <tissue evidence="2">Flower</tissue>
    </source>
</reference>
<proteinExistence type="predicted"/>
<evidence type="ECO:0000313" key="3">
    <source>
        <dbReference type="Proteomes" id="UP001327560"/>
    </source>
</evidence>
<dbReference type="InterPro" id="IPR012337">
    <property type="entry name" value="RNaseH-like_sf"/>
</dbReference>
<dbReference type="InterPro" id="IPR036397">
    <property type="entry name" value="RNaseH_sf"/>
</dbReference>
<organism evidence="2 3">
    <name type="scientific">Canna indica</name>
    <name type="common">Indian-shot</name>
    <dbReference type="NCBI Taxonomy" id="4628"/>
    <lineage>
        <taxon>Eukaryota</taxon>
        <taxon>Viridiplantae</taxon>
        <taxon>Streptophyta</taxon>
        <taxon>Embryophyta</taxon>
        <taxon>Tracheophyta</taxon>
        <taxon>Spermatophyta</taxon>
        <taxon>Magnoliopsida</taxon>
        <taxon>Liliopsida</taxon>
        <taxon>Zingiberales</taxon>
        <taxon>Cannaceae</taxon>
        <taxon>Canna</taxon>
    </lineage>
</organism>
<accession>A0AAQ3JNY3</accession>
<gene>
    <name evidence="2" type="ORF">Cni_G01870</name>
</gene>
<evidence type="ECO:0000313" key="2">
    <source>
        <dbReference type="EMBL" id="WOK93177.1"/>
    </source>
</evidence>
<protein>
    <recommendedName>
        <fullName evidence="1">RNase H type-1 domain-containing protein</fullName>
    </recommendedName>
</protein>
<dbReference type="Gene3D" id="3.30.420.10">
    <property type="entry name" value="Ribonuclease H-like superfamily/Ribonuclease H"/>
    <property type="match status" value="1"/>
</dbReference>